<dbReference type="AlphaFoldDB" id="A0ABD3MB74"/>
<keyword evidence="2" id="KW-0812">Transmembrane</keyword>
<organism evidence="3 4">
    <name type="scientific">Discostella pseudostelligera</name>
    <dbReference type="NCBI Taxonomy" id="259834"/>
    <lineage>
        <taxon>Eukaryota</taxon>
        <taxon>Sar</taxon>
        <taxon>Stramenopiles</taxon>
        <taxon>Ochrophyta</taxon>
        <taxon>Bacillariophyta</taxon>
        <taxon>Coscinodiscophyceae</taxon>
        <taxon>Thalassiosirophycidae</taxon>
        <taxon>Stephanodiscales</taxon>
        <taxon>Stephanodiscaceae</taxon>
        <taxon>Discostella</taxon>
    </lineage>
</organism>
<evidence type="ECO:0000256" key="1">
    <source>
        <dbReference type="SAM" id="MobiDB-lite"/>
    </source>
</evidence>
<dbReference type="EMBL" id="JALLBG020000154">
    <property type="protein sequence ID" value="KAL3761254.1"/>
    <property type="molecule type" value="Genomic_DNA"/>
</dbReference>
<name>A0ABD3MB74_9STRA</name>
<comment type="caution">
    <text evidence="3">The sequence shown here is derived from an EMBL/GenBank/DDBJ whole genome shotgun (WGS) entry which is preliminary data.</text>
</comment>
<gene>
    <name evidence="3" type="ORF">ACHAWU_009980</name>
</gene>
<feature type="region of interest" description="Disordered" evidence="1">
    <location>
        <begin position="711"/>
        <end position="731"/>
    </location>
</feature>
<evidence type="ECO:0000313" key="3">
    <source>
        <dbReference type="EMBL" id="KAL3761254.1"/>
    </source>
</evidence>
<proteinExistence type="predicted"/>
<accession>A0ABD3MB74</accession>
<keyword evidence="2" id="KW-1133">Transmembrane helix</keyword>
<dbReference type="Proteomes" id="UP001530293">
    <property type="component" value="Unassembled WGS sequence"/>
</dbReference>
<evidence type="ECO:0000313" key="4">
    <source>
        <dbReference type="Proteomes" id="UP001530293"/>
    </source>
</evidence>
<feature type="compositionally biased region" description="Polar residues" evidence="1">
    <location>
        <begin position="1"/>
        <end position="11"/>
    </location>
</feature>
<protein>
    <submittedName>
        <fullName evidence="3">Uncharacterized protein</fullName>
    </submittedName>
</protein>
<feature type="region of interest" description="Disordered" evidence="1">
    <location>
        <begin position="1"/>
        <end position="24"/>
    </location>
</feature>
<feature type="transmembrane region" description="Helical" evidence="2">
    <location>
        <begin position="323"/>
        <end position="341"/>
    </location>
</feature>
<keyword evidence="4" id="KW-1185">Reference proteome</keyword>
<keyword evidence="2" id="KW-0472">Membrane</keyword>
<sequence length="1012" mass="111428">MSSVPPNQNGGDLNKEEDLGQSISGFNNSSILVSSTRITGNHAPDHVRADEANYLFTLTTVSASETFNDDSPMDASFTANCDDAPTRPPLEIPLDIASKGFESIDEQNEPTFPIDVTESMEASFTRSCSTALEQVPYSLPVKGLEIIDENDAPTLLSGIPDAIDKTIADASITKLEVIDDETSSPDAFNFPLMEEDSVNVKSIKKVNQLKTTFKGSSASPGREHINDEEETATVRERGNNDFVYGVSPHSNQVYFDTDCDVDVAEAVSSPETIVNPNILERAESPVIHVPEAFLVEDAGSEEVVIATALKPPRPWWRQRRIQLLLGSVFAIVMGFAIYIGVSRRANQIEASLESFSPTTFPSSSPTTCASTVTIRNITSTLNIMHDPRIAVDGRNMIMVVRDGSIMDGRPMFALFYSLVNSVWQQVQKVDLVDQGYEYSVAISGDTIFIGLPSVGENRGTVLVYEKNDVEWEKIDDPFIRYLETEYTSLGAEVIIDGDFAAVGVAEYTVLVFTRDYGKWVQIDEVEGYCPCSIYGDTFSLMTYNYEISDWDLAIYRRNEEKDALYLIQEPFPAGYPHLSGNYLAYWDIDEYSDGRLEGLIGNGKWDLFLYYREGATMPYTFLERFNITDGNGAISIADDVLVVGGDGFTHIFTLEGDGDWKETITLDELYGSYYISGRNILAQNGDSAYSINIEDCIESSSNAADVLSTTPSLSIPPSASPSATRSMSPSMSFSPSMSPSVSMAPSSSSSPTETCYWVNITVVYDSAPDEVAWYLERIIDDQLVLVTWNKGFHGKLSDSKSMCLHEGKYGFIIGDHYGDGMCCEYGIGHYNVTVSNDVLVAEGGDFGYDKISFFTLPFIEGASSMPSFQSLLLPPSPSTVSPTPSRSWPPPSLTPSISESPTETCYLVEITVDYGSSFGDTNDFFQLIQMDDFGDDIQMFVSLASPIDGRIVQSGPICLHRGIHWFIFFGSYEESHFNITSSDHGVLIAEGRGTDQYDNTIFSIPYVPAEYV</sequence>
<reference evidence="3 4" key="1">
    <citation type="submission" date="2024-10" db="EMBL/GenBank/DDBJ databases">
        <title>Updated reference genomes for cyclostephanoid diatoms.</title>
        <authorList>
            <person name="Roberts W.R."/>
            <person name="Alverson A.J."/>
        </authorList>
    </citation>
    <scope>NUCLEOTIDE SEQUENCE [LARGE SCALE GENOMIC DNA]</scope>
    <source>
        <strain evidence="3 4">AJA232-27</strain>
    </source>
</reference>
<evidence type="ECO:0000256" key="2">
    <source>
        <dbReference type="SAM" id="Phobius"/>
    </source>
</evidence>